<gene>
    <name evidence="1" type="ORF">SCRDD08_00827</name>
</gene>
<reference evidence="1 2" key="1">
    <citation type="submission" date="2016-01" db="EMBL/GenBank/DDBJ databases">
        <title>Highly variable Streptococcus oralis are common among viridans streptococci isolated from primates.</title>
        <authorList>
            <person name="Denapaite D."/>
            <person name="Rieger M."/>
            <person name="Koendgen S."/>
            <person name="Brueckner R."/>
            <person name="Ochigava I."/>
            <person name="Kappeler P."/>
            <person name="Maetz-Rensing K."/>
            <person name="Leendertz F."/>
            <person name="Hakenbeck R."/>
        </authorList>
    </citation>
    <scope>NUCLEOTIDE SEQUENCE [LARGE SCALE GENOMIC DNA]</scope>
    <source>
        <strain evidence="1 2">DD08</strain>
    </source>
</reference>
<dbReference type="EMBL" id="LQRD01000029">
    <property type="protein sequence ID" value="KXT70132.1"/>
    <property type="molecule type" value="Genomic_DNA"/>
</dbReference>
<evidence type="ECO:0000313" key="2">
    <source>
        <dbReference type="Proteomes" id="UP000070377"/>
    </source>
</evidence>
<comment type="caution">
    <text evidence="1">The sequence shown here is derived from an EMBL/GenBank/DDBJ whole genome shotgun (WGS) entry which is preliminary data.</text>
</comment>
<name>A0A139N2I4_STRCR</name>
<accession>A0A139N2I4</accession>
<protein>
    <submittedName>
        <fullName evidence="1">Uncharacterized protein</fullName>
    </submittedName>
</protein>
<proteinExistence type="predicted"/>
<sequence length="183" mass="21218">MLDHAPLGINLHDSRLGQPIHIGIEGADAVGQALWQHRHHTVGHIDRGRSIESFLVQLRSFFDIVGHICDMDTKFKVAIFQALDMNSIVQILGIRSIDGKDNLFSQVQTSFKITLRRCIRNSLGFFQDLFWKFGDNVHRLQHFQYIYTWIVDMTDYINQTSYKEIVFLGWIFVNSDLEHLCAI</sequence>
<dbReference type="Proteomes" id="UP000070377">
    <property type="component" value="Unassembled WGS sequence"/>
</dbReference>
<evidence type="ECO:0000313" key="1">
    <source>
        <dbReference type="EMBL" id="KXT70132.1"/>
    </source>
</evidence>
<dbReference type="AlphaFoldDB" id="A0A139N2I4"/>
<organism evidence="1 2">
    <name type="scientific">Streptococcus cristatus</name>
    <dbReference type="NCBI Taxonomy" id="45634"/>
    <lineage>
        <taxon>Bacteria</taxon>
        <taxon>Bacillati</taxon>
        <taxon>Bacillota</taxon>
        <taxon>Bacilli</taxon>
        <taxon>Lactobacillales</taxon>
        <taxon>Streptococcaceae</taxon>
        <taxon>Streptococcus</taxon>
    </lineage>
</organism>